<dbReference type="CDD" id="cd00180">
    <property type="entry name" value="PKc"/>
    <property type="match status" value="1"/>
</dbReference>
<dbReference type="Proteomes" id="UP001470230">
    <property type="component" value="Unassembled WGS sequence"/>
</dbReference>
<dbReference type="PANTHER" id="PTHR43628:SF1">
    <property type="entry name" value="CHITIN SYNTHASE REGULATORY FACTOR 2-RELATED"/>
    <property type="match status" value="1"/>
</dbReference>
<dbReference type="PROSITE" id="PS50011">
    <property type="entry name" value="PROTEIN_KINASE_DOM"/>
    <property type="match status" value="1"/>
</dbReference>
<dbReference type="EMBL" id="JAPFFF010000002">
    <property type="protein sequence ID" value="KAK8895708.1"/>
    <property type="molecule type" value="Genomic_DNA"/>
</dbReference>
<name>A0ABR2KXD1_9EUKA</name>
<reference evidence="2 3" key="1">
    <citation type="submission" date="2024-04" db="EMBL/GenBank/DDBJ databases">
        <title>Tritrichomonas musculus Genome.</title>
        <authorList>
            <person name="Alves-Ferreira E."/>
            <person name="Grigg M."/>
            <person name="Lorenzi H."/>
            <person name="Galac M."/>
        </authorList>
    </citation>
    <scope>NUCLEOTIDE SEQUENCE [LARGE SCALE GENOMIC DNA]</scope>
    <source>
        <strain evidence="2 3">EAF2021</strain>
    </source>
</reference>
<dbReference type="SMART" id="SM00671">
    <property type="entry name" value="SEL1"/>
    <property type="match status" value="5"/>
</dbReference>
<evidence type="ECO:0000313" key="2">
    <source>
        <dbReference type="EMBL" id="KAK8895708.1"/>
    </source>
</evidence>
<evidence type="ECO:0000259" key="1">
    <source>
        <dbReference type="PROSITE" id="PS50011"/>
    </source>
</evidence>
<evidence type="ECO:0000313" key="3">
    <source>
        <dbReference type="Proteomes" id="UP001470230"/>
    </source>
</evidence>
<protein>
    <recommendedName>
        <fullName evidence="1">Protein kinase domain-containing protein</fullName>
    </recommendedName>
</protein>
<dbReference type="SMART" id="SM00220">
    <property type="entry name" value="S_TKc"/>
    <property type="match status" value="1"/>
</dbReference>
<organism evidence="2 3">
    <name type="scientific">Tritrichomonas musculus</name>
    <dbReference type="NCBI Taxonomy" id="1915356"/>
    <lineage>
        <taxon>Eukaryota</taxon>
        <taxon>Metamonada</taxon>
        <taxon>Parabasalia</taxon>
        <taxon>Tritrichomonadida</taxon>
        <taxon>Tritrichomonadidae</taxon>
        <taxon>Tritrichomonas</taxon>
    </lineage>
</organism>
<dbReference type="SUPFAM" id="SSF56112">
    <property type="entry name" value="Protein kinase-like (PK-like)"/>
    <property type="match status" value="1"/>
</dbReference>
<dbReference type="InterPro" id="IPR052945">
    <property type="entry name" value="Mitotic_Regulator"/>
</dbReference>
<dbReference type="SUPFAM" id="SSF81901">
    <property type="entry name" value="HCP-like"/>
    <property type="match status" value="1"/>
</dbReference>
<dbReference type="InterPro" id="IPR011990">
    <property type="entry name" value="TPR-like_helical_dom_sf"/>
</dbReference>
<gene>
    <name evidence="2" type="ORF">M9Y10_013592</name>
</gene>
<dbReference type="InterPro" id="IPR006597">
    <property type="entry name" value="Sel1-like"/>
</dbReference>
<dbReference type="Gene3D" id="3.30.200.20">
    <property type="entry name" value="Phosphorylase Kinase, domain 1"/>
    <property type="match status" value="1"/>
</dbReference>
<accession>A0ABR2KXD1</accession>
<proteinExistence type="predicted"/>
<dbReference type="Gene3D" id="1.25.40.10">
    <property type="entry name" value="Tetratricopeptide repeat domain"/>
    <property type="match status" value="1"/>
</dbReference>
<dbReference type="PANTHER" id="PTHR43628">
    <property type="entry name" value="ACTIVATOR OF C KINASE PROTEIN 1-RELATED"/>
    <property type="match status" value="1"/>
</dbReference>
<dbReference type="InterPro" id="IPR011009">
    <property type="entry name" value="Kinase-like_dom_sf"/>
</dbReference>
<sequence>MSETKIKYKEITNDENFEDEIKEINSYFFKINSKNFQYNDILQIIKKSISGYLIICKIEPRKITKDEIIELRDIGMGSLSKIVLSYYIEYEKLVVIKKYISLNPEVEKLMKREIENYEEIQHPFIPKFYGKIQYNDLSYPVIEFINGKTLLNTNFSQFSESEIYEIILQMLLVINYLHNKHFIYRDLKPNNVIIDDSKTLVLIDFDINKALYYFSLVANQNYPQAQYNLGIIYYSGQYIPRDINKSIYYYSLAANQNDPQVLYNLGIIYEEGQYIPRDINKSIYYYSLAANLKYPLAQFNLGLIYFLGIGVNKNIKKGIYWIIQSSNNDCIQAHFALGFLYQEGKYMKQNIEESIKLYKKASSFNYQYAKNNLGIIYKNNNENKYDYTVYFEEAIRQKNDPVSMYNLSHAYIYEYQDEKLINKSIELLIKSSNLGFKPSEALLILIILKRFFSKQTNEKYQINNIRQELSKLKIETSEIIYLINNIIQEQQLYKQSTFEYYYKKYEEIEFVYDLYLSPVCIKYLYKEEKELKLEDFKEEYNITSAFYEGFGYDIYQK</sequence>
<dbReference type="InterPro" id="IPR000719">
    <property type="entry name" value="Prot_kinase_dom"/>
</dbReference>
<dbReference type="Pfam" id="PF00069">
    <property type="entry name" value="Pkinase"/>
    <property type="match status" value="1"/>
</dbReference>
<dbReference type="Pfam" id="PF08238">
    <property type="entry name" value="Sel1"/>
    <property type="match status" value="5"/>
</dbReference>
<dbReference type="InterPro" id="IPR008271">
    <property type="entry name" value="Ser/Thr_kinase_AS"/>
</dbReference>
<comment type="caution">
    <text evidence="2">The sequence shown here is derived from an EMBL/GenBank/DDBJ whole genome shotgun (WGS) entry which is preliminary data.</text>
</comment>
<keyword evidence="3" id="KW-1185">Reference proteome</keyword>
<dbReference type="PROSITE" id="PS00108">
    <property type="entry name" value="PROTEIN_KINASE_ST"/>
    <property type="match status" value="1"/>
</dbReference>
<feature type="domain" description="Protein kinase" evidence="1">
    <location>
        <begin position="68"/>
        <end position="347"/>
    </location>
</feature>